<proteinExistence type="predicted"/>
<name>A0A2J6RLL2_HYAVF</name>
<accession>A0A2J6RLL2</accession>
<gene>
    <name evidence="1" type="ORF">L207DRAFT_583274</name>
</gene>
<organism evidence="1 2">
    <name type="scientific">Hyaloscypha variabilis (strain UAMH 11265 / GT02V1 / F)</name>
    <name type="common">Meliniomyces variabilis</name>
    <dbReference type="NCBI Taxonomy" id="1149755"/>
    <lineage>
        <taxon>Eukaryota</taxon>
        <taxon>Fungi</taxon>
        <taxon>Dikarya</taxon>
        <taxon>Ascomycota</taxon>
        <taxon>Pezizomycotina</taxon>
        <taxon>Leotiomycetes</taxon>
        <taxon>Helotiales</taxon>
        <taxon>Hyaloscyphaceae</taxon>
        <taxon>Hyaloscypha</taxon>
        <taxon>Hyaloscypha variabilis</taxon>
    </lineage>
</organism>
<dbReference type="PANTHER" id="PTHR24148">
    <property type="entry name" value="ANKYRIN REPEAT DOMAIN-CONTAINING PROTEIN 39 HOMOLOG-RELATED"/>
    <property type="match status" value="1"/>
</dbReference>
<reference evidence="1 2" key="1">
    <citation type="submission" date="2016-04" db="EMBL/GenBank/DDBJ databases">
        <title>A degradative enzymes factory behind the ericoid mycorrhizal symbiosis.</title>
        <authorList>
            <consortium name="DOE Joint Genome Institute"/>
            <person name="Martino E."/>
            <person name="Morin E."/>
            <person name="Grelet G."/>
            <person name="Kuo A."/>
            <person name="Kohler A."/>
            <person name="Daghino S."/>
            <person name="Barry K."/>
            <person name="Choi C."/>
            <person name="Cichocki N."/>
            <person name="Clum A."/>
            <person name="Copeland A."/>
            <person name="Hainaut M."/>
            <person name="Haridas S."/>
            <person name="Labutti K."/>
            <person name="Lindquist E."/>
            <person name="Lipzen A."/>
            <person name="Khouja H.-R."/>
            <person name="Murat C."/>
            <person name="Ohm R."/>
            <person name="Olson A."/>
            <person name="Spatafora J."/>
            <person name="Veneault-Fourrey C."/>
            <person name="Henrissat B."/>
            <person name="Grigoriev I."/>
            <person name="Martin F."/>
            <person name="Perotto S."/>
        </authorList>
    </citation>
    <scope>NUCLEOTIDE SEQUENCE [LARGE SCALE GENOMIC DNA]</scope>
    <source>
        <strain evidence="1 2">F</strain>
    </source>
</reference>
<protein>
    <recommendedName>
        <fullName evidence="3">Heterokaryon incompatibility domain-containing protein</fullName>
    </recommendedName>
</protein>
<keyword evidence="2" id="KW-1185">Reference proteome</keyword>
<dbReference type="STRING" id="1149755.A0A2J6RLL2"/>
<evidence type="ECO:0000313" key="2">
    <source>
        <dbReference type="Proteomes" id="UP000235786"/>
    </source>
</evidence>
<dbReference type="PANTHER" id="PTHR24148:SF64">
    <property type="entry name" value="HETEROKARYON INCOMPATIBILITY DOMAIN-CONTAINING PROTEIN"/>
    <property type="match status" value="1"/>
</dbReference>
<dbReference type="InterPro" id="IPR052895">
    <property type="entry name" value="HetReg/Transcr_Mod"/>
</dbReference>
<evidence type="ECO:0000313" key="1">
    <source>
        <dbReference type="EMBL" id="PMD39398.1"/>
    </source>
</evidence>
<dbReference type="EMBL" id="KZ613946">
    <property type="protein sequence ID" value="PMD39398.1"/>
    <property type="molecule type" value="Genomic_DNA"/>
</dbReference>
<evidence type="ECO:0008006" key="3">
    <source>
        <dbReference type="Google" id="ProtNLM"/>
    </source>
</evidence>
<dbReference type="AlphaFoldDB" id="A0A2J6RLL2"/>
<sequence>MGSLARRFDNEGDVQQSESVRKFFQLPWFSRRWVIQEAVLNPDVIFHCGNSEISWPRLHLAIQAMPSYLWNDTSDREVRNALHKFGDLWRTWSYLDQKSANCELFELMDSFHHFQCKEAKDRIYALASLSSDVQISAKLIPITTKKEQIPLVPNYSLSDDEVFRQLALGRMQSGRVFTTLAWAAALQPRDSFRTLPSWVPDFRCSKRWRPMLKEEPESANQTVAALRHDGTLLLRTEMCTPSSGPSTSVGTFGFVENIFSGPCSSDGAAMLQFVSDCIRWIDSRQKIVDFEEVFAKIRFCNFLLDIAAKFEKEEFIEETTDLVLDTAAAESQLPDNFRHAGSSARSSGAFLASMVDSNCVNPKDLKAMMPHLLRMYNALSGRDFFLTTRIRVAERNPVDKAVKWGHQEEWWDYDICLFGIGPGGLLAGDSIIRFFGKDEGLFFRSEGAGRYRVIGDGHFAILGPEDQRHEVGSESRVFLLF</sequence>
<dbReference type="Proteomes" id="UP000235786">
    <property type="component" value="Unassembled WGS sequence"/>
</dbReference>
<dbReference type="OrthoDB" id="2157530at2759"/>